<dbReference type="AlphaFoldDB" id="A0AAV9KRC2"/>
<proteinExistence type="predicted"/>
<evidence type="ECO:0000313" key="1">
    <source>
        <dbReference type="EMBL" id="KAK4715185.1"/>
    </source>
</evidence>
<accession>A0AAV9KRC2</accession>
<dbReference type="Proteomes" id="UP001311915">
    <property type="component" value="Unassembled WGS sequence"/>
</dbReference>
<organism evidence="1 2">
    <name type="scientific">Solanum pinnatisectum</name>
    <name type="common">tansyleaf nightshade</name>
    <dbReference type="NCBI Taxonomy" id="50273"/>
    <lineage>
        <taxon>Eukaryota</taxon>
        <taxon>Viridiplantae</taxon>
        <taxon>Streptophyta</taxon>
        <taxon>Embryophyta</taxon>
        <taxon>Tracheophyta</taxon>
        <taxon>Spermatophyta</taxon>
        <taxon>Magnoliopsida</taxon>
        <taxon>eudicotyledons</taxon>
        <taxon>Gunneridae</taxon>
        <taxon>Pentapetalae</taxon>
        <taxon>asterids</taxon>
        <taxon>lamiids</taxon>
        <taxon>Solanales</taxon>
        <taxon>Solanaceae</taxon>
        <taxon>Solanoideae</taxon>
        <taxon>Solaneae</taxon>
        <taxon>Solanum</taxon>
    </lineage>
</organism>
<dbReference type="EMBL" id="JAWPEI010000009">
    <property type="protein sequence ID" value="KAK4715185.1"/>
    <property type="molecule type" value="Genomic_DNA"/>
</dbReference>
<evidence type="ECO:0000313" key="2">
    <source>
        <dbReference type="Proteomes" id="UP001311915"/>
    </source>
</evidence>
<sequence>MANRIVDLIGGIRKRYASSMEGLLKAYQGSNWGGDIDVQPQTILSRKALMCILIRTKILMFISFHEHVSWGKQTIRFGSSRIKKELRCASSFFFLISHLVFDVAKDLVTT</sequence>
<reference evidence="1 2" key="1">
    <citation type="submission" date="2023-10" db="EMBL/GenBank/DDBJ databases">
        <title>Genome-Wide Identification Analysis in wild type Solanum Pinnatisectum Reveals Some Genes Defensing Phytophthora Infestans.</title>
        <authorList>
            <person name="Sun C."/>
        </authorList>
    </citation>
    <scope>NUCLEOTIDE SEQUENCE [LARGE SCALE GENOMIC DNA]</scope>
    <source>
        <strain evidence="1">LQN</strain>
        <tissue evidence="1">Leaf</tissue>
    </source>
</reference>
<gene>
    <name evidence="1" type="ORF">R3W88_013523</name>
</gene>
<comment type="caution">
    <text evidence="1">The sequence shown here is derived from an EMBL/GenBank/DDBJ whole genome shotgun (WGS) entry which is preliminary data.</text>
</comment>
<name>A0AAV9KRC2_9SOLN</name>
<keyword evidence="2" id="KW-1185">Reference proteome</keyword>
<protein>
    <submittedName>
        <fullName evidence="1">Uncharacterized protein</fullName>
    </submittedName>
</protein>